<dbReference type="eggNOG" id="COG3173">
    <property type="taxonomic scope" value="Bacteria"/>
</dbReference>
<dbReference type="KEGG" id="fbl:Fbal_3169"/>
<accession>E1SV68</accession>
<name>E1SV68_FERBD</name>
<dbReference type="EMBL" id="CP002209">
    <property type="protein sequence ID" value="ADN77368.1"/>
    <property type="molecule type" value="Genomic_DNA"/>
</dbReference>
<dbReference type="STRING" id="550540.Fbal_3169"/>
<dbReference type="Gene3D" id="3.30.200.20">
    <property type="entry name" value="Phosphorylase Kinase, domain 1"/>
    <property type="match status" value="1"/>
</dbReference>
<dbReference type="InterPro" id="IPR041726">
    <property type="entry name" value="ACAD10_11_N"/>
</dbReference>
<protein>
    <submittedName>
        <fullName evidence="2">Aminoglycoside phosphotransferase</fullName>
    </submittedName>
</protein>
<dbReference type="PANTHER" id="PTHR47829:SF1">
    <property type="entry name" value="HAD FAMILY PHOSPHATASE"/>
    <property type="match status" value="1"/>
</dbReference>
<dbReference type="Proteomes" id="UP000006683">
    <property type="component" value="Chromosome"/>
</dbReference>
<dbReference type="InterPro" id="IPR011009">
    <property type="entry name" value="Kinase-like_dom_sf"/>
</dbReference>
<dbReference type="Pfam" id="PF01636">
    <property type="entry name" value="APH"/>
    <property type="match status" value="1"/>
</dbReference>
<reference evidence="2 3" key="1">
    <citation type="journal article" date="2010" name="Stand. Genomic Sci.">
        <title>Complete genome sequence of Ferrimonas balearica type strain (PAT).</title>
        <authorList>
            <person name="Nolan M."/>
            <person name="Sikorski J."/>
            <person name="Davenport K."/>
            <person name="Lucas S."/>
            <person name="Glavina Del Rio T."/>
            <person name="Tice H."/>
            <person name="Cheng J."/>
            <person name="Goodwin L."/>
            <person name="Pitluck S."/>
            <person name="Liolios K."/>
            <person name="Ivanova N."/>
            <person name="Mavromatis K."/>
            <person name="Ovchinnikova G."/>
            <person name="Pati A."/>
            <person name="Chen A."/>
            <person name="Palaniappan K."/>
            <person name="Land M."/>
            <person name="Hauser L."/>
            <person name="Chang Y."/>
            <person name="Jeffries C."/>
            <person name="Tapia R."/>
            <person name="Brettin T."/>
            <person name="Detter J."/>
            <person name="Han C."/>
            <person name="Yasawong M."/>
            <person name="Rohde M."/>
            <person name="Tindall B."/>
            <person name="Goker M."/>
            <person name="Woyke T."/>
            <person name="Bristow J."/>
            <person name="Eisen J."/>
            <person name="Markowitz V."/>
            <person name="Hugenholtz P."/>
            <person name="Kyrpides N."/>
            <person name="Klenk H."/>
            <person name="Lapidus A."/>
        </authorList>
    </citation>
    <scope>NUCLEOTIDE SEQUENCE [LARGE SCALE GENOMIC DNA]</scope>
    <source>
        <strain evidence="3">DSM 9799 / CCM 4581 / KCTC 23876 / PAT</strain>
    </source>
</reference>
<dbReference type="InterPro" id="IPR002575">
    <property type="entry name" value="Aminoglycoside_PTrfase"/>
</dbReference>
<dbReference type="InterPro" id="IPR052898">
    <property type="entry name" value="ACAD10-like"/>
</dbReference>
<dbReference type="RefSeq" id="WP_013346674.1">
    <property type="nucleotide sequence ID" value="NC_014541.1"/>
</dbReference>
<dbReference type="Gene3D" id="3.90.1200.10">
    <property type="match status" value="1"/>
</dbReference>
<dbReference type="SUPFAM" id="SSF56112">
    <property type="entry name" value="Protein kinase-like (PK-like)"/>
    <property type="match status" value="1"/>
</dbReference>
<evidence type="ECO:0000313" key="3">
    <source>
        <dbReference type="Proteomes" id="UP000006683"/>
    </source>
</evidence>
<dbReference type="PANTHER" id="PTHR47829">
    <property type="entry name" value="HYDROLASE, PUTATIVE (AFU_ORTHOLOGUE AFUA_1G12880)-RELATED"/>
    <property type="match status" value="1"/>
</dbReference>
<dbReference type="HOGENOM" id="CLU_007526_0_0_6"/>
<evidence type="ECO:0000259" key="1">
    <source>
        <dbReference type="Pfam" id="PF01636"/>
    </source>
</evidence>
<evidence type="ECO:0000313" key="2">
    <source>
        <dbReference type="EMBL" id="ADN77368.1"/>
    </source>
</evidence>
<keyword evidence="3" id="KW-1185">Reference proteome</keyword>
<dbReference type="GO" id="GO:0016740">
    <property type="term" value="F:transferase activity"/>
    <property type="evidence" value="ECO:0007669"/>
    <property type="project" value="UniProtKB-KW"/>
</dbReference>
<dbReference type="CDD" id="cd05154">
    <property type="entry name" value="ACAD10_11_N-like"/>
    <property type="match status" value="1"/>
</dbReference>
<proteinExistence type="predicted"/>
<sequence>MSDSVIDQGGAVREGEALPLEALLPWLRERLPALEGTPEVRQYSGGASNWTYCLQFANRDLILRRAPAGTKARGAHDMGREYRLQKALKPLFGAVPEVLAHCDNAQVLGTEFYLMERLQGVIPRRHFPRALALTPTRTRQVCESALDTLIQLHQVDTAPLAEFGKGSGYIERQIEGWIQRYQKARTWNVGSGKRVMRYLEANLPTKERQALIHNDYRFDNLVLAPDDPSRVLGVLDWELATLGDPLMDLGNTLAYWVQADDDAVLRSARLQPTHLPGMLSRQEVVQYYGERTGIDCDDFTFYEVYGLFRLAGIMQQIYYRYHHGQTRNPRFKRFWFFVNYLLWRCDRRIRAAR</sequence>
<dbReference type="OrthoDB" id="3806873at2"/>
<keyword evidence="2" id="KW-0808">Transferase</keyword>
<organism evidence="2 3">
    <name type="scientific">Ferrimonas balearica (strain DSM 9799 / CCM 4581 / KCTC 23876 / PAT)</name>
    <dbReference type="NCBI Taxonomy" id="550540"/>
    <lineage>
        <taxon>Bacteria</taxon>
        <taxon>Pseudomonadati</taxon>
        <taxon>Pseudomonadota</taxon>
        <taxon>Gammaproteobacteria</taxon>
        <taxon>Alteromonadales</taxon>
        <taxon>Ferrimonadaceae</taxon>
        <taxon>Ferrimonas</taxon>
    </lineage>
</organism>
<gene>
    <name evidence="2" type="ordered locus">Fbal_3169</name>
</gene>
<feature type="domain" description="Aminoglycoside phosphotransferase" evidence="1">
    <location>
        <begin position="39"/>
        <end position="266"/>
    </location>
</feature>
<dbReference type="AlphaFoldDB" id="E1SV68"/>
<dbReference type="GeneID" id="67183386"/>